<feature type="compositionally biased region" description="Basic residues" evidence="1">
    <location>
        <begin position="293"/>
        <end position="306"/>
    </location>
</feature>
<dbReference type="Proteomes" id="UP000250235">
    <property type="component" value="Unassembled WGS sequence"/>
</dbReference>
<evidence type="ECO:0008006" key="4">
    <source>
        <dbReference type="Google" id="ProtNLM"/>
    </source>
</evidence>
<feature type="region of interest" description="Disordered" evidence="1">
    <location>
        <begin position="229"/>
        <end position="306"/>
    </location>
</feature>
<name>A0A2Z7BNE3_9LAMI</name>
<protein>
    <recommendedName>
        <fullName evidence="4">Dystroglycan-like</fullName>
    </recommendedName>
</protein>
<dbReference type="OrthoDB" id="2011474at2759"/>
<proteinExistence type="predicted"/>
<feature type="compositionally biased region" description="Basic and acidic residues" evidence="1">
    <location>
        <begin position="277"/>
        <end position="292"/>
    </location>
</feature>
<accession>A0A2Z7BNE3</accession>
<gene>
    <name evidence="2" type="ORF">F511_18300</name>
</gene>
<dbReference type="AlphaFoldDB" id="A0A2Z7BNE3"/>
<dbReference type="EMBL" id="KV004017">
    <property type="protein sequence ID" value="KZV35826.1"/>
    <property type="molecule type" value="Genomic_DNA"/>
</dbReference>
<sequence>MASSLISNSHHVDFNSLFGMNDAALVQIFESLIATGLKEFLGCPAVFYEAAVTEFFTNGSVREDGMVVSTIKGTTVEISESMFAAAFELPTEGLTDLSDVPKNLVFDARSLFSESKEQVSISCLKKELKIQYRLLHDILEKTIYVKAGSFDSVTRDRFMLMTAITFEVKVNWSSLLFSVFKDMVTREATKEALSHQLLDFQSQAQSNYIILTDQLGQLVDYINRGGNDKKWEGESSRGPQPPPSVQIRDSGNAGGSGDAVRTTEITQADVDAANRQILERMMREDRERERERRSKSRSGSYKRRRY</sequence>
<organism evidence="2 3">
    <name type="scientific">Dorcoceras hygrometricum</name>
    <dbReference type="NCBI Taxonomy" id="472368"/>
    <lineage>
        <taxon>Eukaryota</taxon>
        <taxon>Viridiplantae</taxon>
        <taxon>Streptophyta</taxon>
        <taxon>Embryophyta</taxon>
        <taxon>Tracheophyta</taxon>
        <taxon>Spermatophyta</taxon>
        <taxon>Magnoliopsida</taxon>
        <taxon>eudicotyledons</taxon>
        <taxon>Gunneridae</taxon>
        <taxon>Pentapetalae</taxon>
        <taxon>asterids</taxon>
        <taxon>lamiids</taxon>
        <taxon>Lamiales</taxon>
        <taxon>Gesneriaceae</taxon>
        <taxon>Didymocarpoideae</taxon>
        <taxon>Trichosporeae</taxon>
        <taxon>Loxocarpinae</taxon>
        <taxon>Dorcoceras</taxon>
    </lineage>
</organism>
<reference evidence="2 3" key="1">
    <citation type="journal article" date="2015" name="Proc. Natl. Acad. Sci. U.S.A.">
        <title>The resurrection genome of Boea hygrometrica: A blueprint for survival of dehydration.</title>
        <authorList>
            <person name="Xiao L."/>
            <person name="Yang G."/>
            <person name="Zhang L."/>
            <person name="Yang X."/>
            <person name="Zhao S."/>
            <person name="Ji Z."/>
            <person name="Zhou Q."/>
            <person name="Hu M."/>
            <person name="Wang Y."/>
            <person name="Chen M."/>
            <person name="Xu Y."/>
            <person name="Jin H."/>
            <person name="Xiao X."/>
            <person name="Hu G."/>
            <person name="Bao F."/>
            <person name="Hu Y."/>
            <person name="Wan P."/>
            <person name="Li L."/>
            <person name="Deng X."/>
            <person name="Kuang T."/>
            <person name="Xiang C."/>
            <person name="Zhu J.K."/>
            <person name="Oliver M.J."/>
            <person name="He Y."/>
        </authorList>
    </citation>
    <scope>NUCLEOTIDE SEQUENCE [LARGE SCALE GENOMIC DNA]</scope>
    <source>
        <strain evidence="3">cv. XS01</strain>
    </source>
</reference>
<keyword evidence="3" id="KW-1185">Reference proteome</keyword>
<evidence type="ECO:0000313" key="2">
    <source>
        <dbReference type="EMBL" id="KZV35826.1"/>
    </source>
</evidence>
<evidence type="ECO:0000313" key="3">
    <source>
        <dbReference type="Proteomes" id="UP000250235"/>
    </source>
</evidence>
<evidence type="ECO:0000256" key="1">
    <source>
        <dbReference type="SAM" id="MobiDB-lite"/>
    </source>
</evidence>